<keyword evidence="1" id="KW-0732">Signal</keyword>
<dbReference type="EMBL" id="JBDJNQ010000006">
    <property type="protein sequence ID" value="MEN5378213.1"/>
    <property type="molecule type" value="Genomic_DNA"/>
</dbReference>
<keyword evidence="3" id="KW-1185">Reference proteome</keyword>
<evidence type="ECO:0000313" key="3">
    <source>
        <dbReference type="Proteomes" id="UP001409291"/>
    </source>
</evidence>
<comment type="caution">
    <text evidence="2">The sequence shown here is derived from an EMBL/GenBank/DDBJ whole genome shotgun (WGS) entry which is preliminary data.</text>
</comment>
<name>A0ABV0BW23_9SPHI</name>
<gene>
    <name evidence="2" type="ORF">ABE541_13190</name>
</gene>
<feature type="chain" id="PRO_5045688497" description="DUF4142 domain-containing protein" evidence="1">
    <location>
        <begin position="25"/>
        <end position="216"/>
    </location>
</feature>
<reference evidence="2 3" key="1">
    <citation type="submission" date="2024-04" db="EMBL/GenBank/DDBJ databases">
        <title>WGS of bacteria from Torrens River.</title>
        <authorList>
            <person name="Wyrsch E.R."/>
            <person name="Drigo B."/>
        </authorList>
    </citation>
    <scope>NUCLEOTIDE SEQUENCE [LARGE SCALE GENOMIC DNA]</scope>
    <source>
        <strain evidence="2 3">TWI391</strain>
    </source>
</reference>
<dbReference type="Proteomes" id="UP001409291">
    <property type="component" value="Unassembled WGS sequence"/>
</dbReference>
<sequence>MNKRFLRTTALSVFMLFASNATNAQSQDAEKIGFYLTQEMSFLNMTSTQGELVFQINLLAASHVETLDRESHAQNNTQAENLAAFVSILKQRNLALQVILSPIQFELFLENKIARTAIFRTVVMAKMLDLSQDQLAPVLDINQTVVGNVRTELDTYFSTDSNRGRKKAQRKLRKALKKTDQAFDEVLSPLQKTIYHEKADILRNVISGEYGIKDSF</sequence>
<accession>A0ABV0BW23</accession>
<organism evidence="2 3">
    <name type="scientific">Sphingobacterium kitahiroshimense</name>
    <dbReference type="NCBI Taxonomy" id="470446"/>
    <lineage>
        <taxon>Bacteria</taxon>
        <taxon>Pseudomonadati</taxon>
        <taxon>Bacteroidota</taxon>
        <taxon>Sphingobacteriia</taxon>
        <taxon>Sphingobacteriales</taxon>
        <taxon>Sphingobacteriaceae</taxon>
        <taxon>Sphingobacterium</taxon>
    </lineage>
</organism>
<evidence type="ECO:0008006" key="4">
    <source>
        <dbReference type="Google" id="ProtNLM"/>
    </source>
</evidence>
<protein>
    <recommendedName>
        <fullName evidence="4">DUF4142 domain-containing protein</fullName>
    </recommendedName>
</protein>
<evidence type="ECO:0000256" key="1">
    <source>
        <dbReference type="SAM" id="SignalP"/>
    </source>
</evidence>
<proteinExistence type="predicted"/>
<feature type="signal peptide" evidence="1">
    <location>
        <begin position="1"/>
        <end position="24"/>
    </location>
</feature>
<dbReference type="RefSeq" id="WP_346581457.1">
    <property type="nucleotide sequence ID" value="NZ_JBDJLH010000001.1"/>
</dbReference>
<evidence type="ECO:0000313" key="2">
    <source>
        <dbReference type="EMBL" id="MEN5378213.1"/>
    </source>
</evidence>